<protein>
    <submittedName>
        <fullName evidence="1">Uncharacterized protein</fullName>
    </submittedName>
</protein>
<evidence type="ECO:0000313" key="2">
    <source>
        <dbReference type="Proteomes" id="UP001432322"/>
    </source>
</evidence>
<dbReference type="AlphaFoldDB" id="A0AAV5X2H5"/>
<proteinExistence type="predicted"/>
<gene>
    <name evidence="1" type="ORF">PFISCL1PPCAC_29058</name>
</gene>
<reference evidence="1" key="1">
    <citation type="submission" date="2023-10" db="EMBL/GenBank/DDBJ databases">
        <title>Genome assembly of Pristionchus species.</title>
        <authorList>
            <person name="Yoshida K."/>
            <person name="Sommer R.J."/>
        </authorList>
    </citation>
    <scope>NUCLEOTIDE SEQUENCE</scope>
    <source>
        <strain evidence="1">RS5133</strain>
    </source>
</reference>
<name>A0AAV5X2H5_9BILA</name>
<comment type="caution">
    <text evidence="1">The sequence shown here is derived from an EMBL/GenBank/DDBJ whole genome shotgun (WGS) entry which is preliminary data.</text>
</comment>
<keyword evidence="2" id="KW-1185">Reference proteome</keyword>
<dbReference type="Proteomes" id="UP001432322">
    <property type="component" value="Unassembled WGS sequence"/>
</dbReference>
<feature type="non-terminal residue" evidence="1">
    <location>
        <position position="105"/>
    </location>
</feature>
<evidence type="ECO:0000313" key="1">
    <source>
        <dbReference type="EMBL" id="GMT37761.1"/>
    </source>
</evidence>
<dbReference type="EMBL" id="BTSY01000257">
    <property type="protein sequence ID" value="GMT37761.1"/>
    <property type="molecule type" value="Genomic_DNA"/>
</dbReference>
<organism evidence="1 2">
    <name type="scientific">Pristionchus fissidentatus</name>
    <dbReference type="NCBI Taxonomy" id="1538716"/>
    <lineage>
        <taxon>Eukaryota</taxon>
        <taxon>Metazoa</taxon>
        <taxon>Ecdysozoa</taxon>
        <taxon>Nematoda</taxon>
        <taxon>Chromadorea</taxon>
        <taxon>Rhabditida</taxon>
        <taxon>Rhabditina</taxon>
        <taxon>Diplogasteromorpha</taxon>
        <taxon>Diplogasteroidea</taxon>
        <taxon>Neodiplogasteridae</taxon>
        <taxon>Pristionchus</taxon>
    </lineage>
</organism>
<accession>A0AAV5X2H5</accession>
<sequence length="105" mass="11822">MVVMDSLRFTETPSRTLFECSTISKASVDRDLQKGKVFSEYYNETEKYLYCEFIVSSAKPFFVNEDEIVALSVIKGVGGSISTKQFNVMSPELKNKASCDPENVQ</sequence>